<gene>
    <name evidence="9" type="ORF">E0F26_12390</name>
</gene>
<dbReference type="PROSITE" id="PS01023">
    <property type="entry name" value="PTR2_2"/>
    <property type="match status" value="1"/>
</dbReference>
<keyword evidence="4 7" id="KW-0812">Transmembrane</keyword>
<dbReference type="Pfam" id="PF07690">
    <property type="entry name" value="MFS_1"/>
    <property type="match status" value="1"/>
</dbReference>
<keyword evidence="3" id="KW-1003">Cell membrane</keyword>
<reference evidence="9 10" key="1">
    <citation type="submission" date="2019-02" db="EMBL/GenBank/DDBJ databases">
        <title>Halieaceae_genomes.</title>
        <authorList>
            <person name="Li S.-H."/>
        </authorList>
    </citation>
    <scope>NUCLEOTIDE SEQUENCE [LARGE SCALE GENOMIC DNA]</scope>
    <source>
        <strain evidence="9 10">JH123</strain>
    </source>
</reference>
<evidence type="ECO:0000256" key="1">
    <source>
        <dbReference type="ARBA" id="ARBA00004651"/>
    </source>
</evidence>
<dbReference type="InterPro" id="IPR020846">
    <property type="entry name" value="MFS_dom"/>
</dbReference>
<evidence type="ECO:0000256" key="2">
    <source>
        <dbReference type="ARBA" id="ARBA00022448"/>
    </source>
</evidence>
<feature type="transmembrane region" description="Helical" evidence="7">
    <location>
        <begin position="57"/>
        <end position="75"/>
    </location>
</feature>
<feature type="transmembrane region" description="Helical" evidence="7">
    <location>
        <begin position="494"/>
        <end position="517"/>
    </location>
</feature>
<feature type="transmembrane region" description="Helical" evidence="7">
    <location>
        <begin position="106"/>
        <end position="132"/>
    </location>
</feature>
<dbReference type="Gene3D" id="1.20.1250.20">
    <property type="entry name" value="MFS general substrate transporter like domains"/>
    <property type="match status" value="2"/>
</dbReference>
<evidence type="ECO:0000256" key="6">
    <source>
        <dbReference type="ARBA" id="ARBA00023136"/>
    </source>
</evidence>
<feature type="transmembrane region" description="Helical" evidence="7">
    <location>
        <begin position="261"/>
        <end position="279"/>
    </location>
</feature>
<dbReference type="PANTHER" id="PTHR23517">
    <property type="entry name" value="RESISTANCE PROTEIN MDTM, PUTATIVE-RELATED-RELATED"/>
    <property type="match status" value="1"/>
</dbReference>
<dbReference type="PANTHER" id="PTHR23517:SF2">
    <property type="entry name" value="MULTIDRUG RESISTANCE PROTEIN MDTH"/>
    <property type="match status" value="1"/>
</dbReference>
<evidence type="ECO:0000256" key="3">
    <source>
        <dbReference type="ARBA" id="ARBA00022475"/>
    </source>
</evidence>
<dbReference type="InterPro" id="IPR036259">
    <property type="entry name" value="MFS_trans_sf"/>
</dbReference>
<dbReference type="InterPro" id="IPR018456">
    <property type="entry name" value="PTR2_symporter_CS"/>
</dbReference>
<proteinExistence type="predicted"/>
<accession>A0ABY6Q9Z3</accession>
<feature type="transmembrane region" description="Helical" evidence="7">
    <location>
        <begin position="324"/>
        <end position="349"/>
    </location>
</feature>
<protein>
    <submittedName>
        <fullName evidence="9">MFS transporter</fullName>
    </submittedName>
</protein>
<dbReference type="EMBL" id="CP036501">
    <property type="protein sequence ID" value="UZP75487.1"/>
    <property type="molecule type" value="Genomic_DNA"/>
</dbReference>
<sequence>MNNKKTANTFTRTFYIANTLEIFERIAWYGFFTVSSLYMSTSPSAGGLGFSDTERGILQGIIPFFVYVLPVMTGAMGDRVGYRKMFLIAFALLTPSYLLLGQVHEFWPFFCVYMLVALGAAIFKPLVVGTVVRSANDDNRGRAFGIFYMMVNVGGFLGPVIAGYVRAISWDHVFWLSSIAIGINLLIALFFLEDDSPERVQTAVDQEKDQPNADPLLQTASLEQTAKATHGTSSVDENDAGQSAASAAMADAIEVLGNGRFALMLIPLILGLMIAGGGWIAWRDYGLFLLFWCGAQVIWDRLVPDAASKTSWYGQKLRVGNAPFLVYLLVLSLFWAVYNQIFLTFPLYIQDFVNTSDAVAIAQSFSDAFAQFIAPVDEARLGEALGTLSVTQPEPVEAFRTLVQYQVRVPEAELVSGLNALSSGSASVDSLASEWATKFRQISPEYIIAFDFLSIVVFQYFISRWGENRAPFGMLILGTGMIGAAFVIGGMSHMVAFGGVLTIASVIVFAFGEMLASPKSQEYVASTSSPEQAALFQGYYFVSIAIGYLLAGIMSGWAYSEIAVKANQPFVMWGLFAGLAVIAMFALALFNRYLAPYMGAEKNLSEAHYD</sequence>
<keyword evidence="6 7" id="KW-0472">Membrane</keyword>
<feature type="transmembrane region" description="Helical" evidence="7">
    <location>
        <begin position="144"/>
        <end position="167"/>
    </location>
</feature>
<feature type="transmembrane region" description="Helical" evidence="7">
    <location>
        <begin position="570"/>
        <end position="590"/>
    </location>
</feature>
<feature type="transmembrane region" description="Helical" evidence="7">
    <location>
        <begin position="538"/>
        <end position="558"/>
    </location>
</feature>
<name>A0ABY6Q9Z3_9GAMM</name>
<feature type="transmembrane region" description="Helical" evidence="7">
    <location>
        <begin position="470"/>
        <end position="488"/>
    </location>
</feature>
<dbReference type="InterPro" id="IPR050171">
    <property type="entry name" value="MFS_Transporters"/>
</dbReference>
<keyword evidence="5 7" id="KW-1133">Transmembrane helix</keyword>
<organism evidence="9 10">
    <name type="scientific">Candidatus Paraluminiphilus aquimaris</name>
    <dbReference type="NCBI Taxonomy" id="2518994"/>
    <lineage>
        <taxon>Bacteria</taxon>
        <taxon>Pseudomonadati</taxon>
        <taxon>Pseudomonadota</taxon>
        <taxon>Gammaproteobacteria</taxon>
        <taxon>Cellvibrionales</taxon>
        <taxon>Halieaceae</taxon>
        <taxon>Candidatus Paraluminiphilus</taxon>
    </lineage>
</organism>
<feature type="transmembrane region" description="Helical" evidence="7">
    <location>
        <begin position="173"/>
        <end position="192"/>
    </location>
</feature>
<comment type="subcellular location">
    <subcellularLocation>
        <location evidence="1">Cell membrane</location>
        <topology evidence="1">Multi-pass membrane protein</topology>
    </subcellularLocation>
</comment>
<keyword evidence="10" id="KW-1185">Reference proteome</keyword>
<dbReference type="RefSeq" id="WP_279241972.1">
    <property type="nucleotide sequence ID" value="NZ_CP036501.1"/>
</dbReference>
<dbReference type="SUPFAM" id="SSF103473">
    <property type="entry name" value="MFS general substrate transporter"/>
    <property type="match status" value="2"/>
</dbReference>
<feature type="transmembrane region" description="Helical" evidence="7">
    <location>
        <begin position="82"/>
        <end position="100"/>
    </location>
</feature>
<keyword evidence="2" id="KW-0813">Transport</keyword>
<evidence type="ECO:0000313" key="10">
    <source>
        <dbReference type="Proteomes" id="UP001317963"/>
    </source>
</evidence>
<evidence type="ECO:0000256" key="5">
    <source>
        <dbReference type="ARBA" id="ARBA00022989"/>
    </source>
</evidence>
<dbReference type="InterPro" id="IPR011701">
    <property type="entry name" value="MFS"/>
</dbReference>
<evidence type="ECO:0000259" key="8">
    <source>
        <dbReference type="PROSITE" id="PS50850"/>
    </source>
</evidence>
<evidence type="ECO:0000256" key="4">
    <source>
        <dbReference type="ARBA" id="ARBA00022692"/>
    </source>
</evidence>
<evidence type="ECO:0000256" key="7">
    <source>
        <dbReference type="SAM" id="Phobius"/>
    </source>
</evidence>
<dbReference type="PROSITE" id="PS50850">
    <property type="entry name" value="MFS"/>
    <property type="match status" value="1"/>
</dbReference>
<feature type="transmembrane region" description="Helical" evidence="7">
    <location>
        <begin position="446"/>
        <end position="463"/>
    </location>
</feature>
<feature type="domain" description="Major facilitator superfamily (MFS) profile" evidence="8">
    <location>
        <begin position="1"/>
        <end position="196"/>
    </location>
</feature>
<evidence type="ECO:0000313" key="9">
    <source>
        <dbReference type="EMBL" id="UZP75487.1"/>
    </source>
</evidence>
<dbReference type="Proteomes" id="UP001317963">
    <property type="component" value="Chromosome"/>
</dbReference>